<keyword evidence="3" id="KW-1185">Reference proteome</keyword>
<protein>
    <submittedName>
        <fullName evidence="2">2-keto-4-pentenoate hydratase</fullName>
    </submittedName>
</protein>
<dbReference type="GO" id="GO:0008684">
    <property type="term" value="F:2-oxopent-4-enoate hydratase activity"/>
    <property type="evidence" value="ECO:0007669"/>
    <property type="project" value="TreeGrafter"/>
</dbReference>
<sequence>MNLPSHPANIAELIVDAMRDGQKLTEIRPEYVPADAASAYALQREILRLRETTVGGWKVGSKSTHGGPINGALLPEDGLFASGSQVECVDYPAPILELEIAFRLNREFAPRDEPYSDEEVLGSIGSMGATIEVVSSRFAAWPKIEPLLALGDLLNHGALIVGDFVPYDASFPFVEPALTFTFGDEDIVPGDGANPAGDPRRLLPWVVNHHTQNGLSVTPDLVITTGSYTGMYLTKGPGLAVGEIRGLPPVSVELI</sequence>
<dbReference type="GO" id="GO:0005737">
    <property type="term" value="C:cytoplasm"/>
    <property type="evidence" value="ECO:0007669"/>
    <property type="project" value="TreeGrafter"/>
</dbReference>
<evidence type="ECO:0000256" key="1">
    <source>
        <dbReference type="ARBA" id="ARBA00022797"/>
    </source>
</evidence>
<evidence type="ECO:0000313" key="2">
    <source>
        <dbReference type="EMBL" id="SDG51967.1"/>
    </source>
</evidence>
<dbReference type="PANTHER" id="PTHR30143:SF0">
    <property type="entry name" value="2-KETO-4-PENTENOATE HYDRATASE"/>
    <property type="match status" value="1"/>
</dbReference>
<dbReference type="SUPFAM" id="SSF56529">
    <property type="entry name" value="FAH"/>
    <property type="match status" value="1"/>
</dbReference>
<proteinExistence type="predicted"/>
<organism evidence="2 3">
    <name type="scientific">Pseudomonas abietaniphila</name>
    <dbReference type="NCBI Taxonomy" id="89065"/>
    <lineage>
        <taxon>Bacteria</taxon>
        <taxon>Pseudomonadati</taxon>
        <taxon>Pseudomonadota</taxon>
        <taxon>Gammaproteobacteria</taxon>
        <taxon>Pseudomonadales</taxon>
        <taxon>Pseudomonadaceae</taxon>
        <taxon>Pseudomonas</taxon>
    </lineage>
</organism>
<dbReference type="STRING" id="89065.SAMN05216605_102305"/>
<dbReference type="PANTHER" id="PTHR30143">
    <property type="entry name" value="ACID HYDRATASE"/>
    <property type="match status" value="1"/>
</dbReference>
<gene>
    <name evidence="2" type="ORF">SAMN05216605_102305</name>
</gene>
<keyword evidence="1" id="KW-0058">Aromatic hydrocarbons catabolism</keyword>
<name>A0A1G7UWU0_9PSED</name>
<dbReference type="AlphaFoldDB" id="A0A1G7UWU0"/>
<dbReference type="InterPro" id="IPR036663">
    <property type="entry name" value="Fumarylacetoacetase_C_sf"/>
</dbReference>
<dbReference type="EMBL" id="FNCO01000002">
    <property type="protein sequence ID" value="SDG51967.1"/>
    <property type="molecule type" value="Genomic_DNA"/>
</dbReference>
<dbReference type="Proteomes" id="UP000182894">
    <property type="component" value="Unassembled WGS sequence"/>
</dbReference>
<dbReference type="InterPro" id="IPR050772">
    <property type="entry name" value="Hydratase-Decarb/MhpD_sf"/>
</dbReference>
<dbReference type="Gene3D" id="3.90.850.10">
    <property type="entry name" value="Fumarylacetoacetase-like, C-terminal domain"/>
    <property type="match status" value="1"/>
</dbReference>
<dbReference type="RefSeq" id="WP_074750644.1">
    <property type="nucleotide sequence ID" value="NZ_FNCO01000002.1"/>
</dbReference>
<dbReference type="OrthoDB" id="9792137at2"/>
<accession>A0A1G7UWU0</accession>
<reference evidence="3" key="1">
    <citation type="submission" date="2016-10" db="EMBL/GenBank/DDBJ databases">
        <authorList>
            <person name="Varghese N."/>
            <person name="Submissions S."/>
        </authorList>
    </citation>
    <scope>NUCLEOTIDE SEQUENCE [LARGE SCALE GENOMIC DNA]</scope>
    <source>
        <strain evidence="3">ATCC 700689</strain>
    </source>
</reference>
<evidence type="ECO:0000313" key="3">
    <source>
        <dbReference type="Proteomes" id="UP000182894"/>
    </source>
</evidence>